<dbReference type="InterPro" id="IPR006083">
    <property type="entry name" value="PRK/URK"/>
</dbReference>
<dbReference type="EMBL" id="UOET01000275">
    <property type="protein sequence ID" value="VAW28698.1"/>
    <property type="molecule type" value="Genomic_DNA"/>
</dbReference>
<accession>A0A3B0UDV0</accession>
<protein>
    <recommendedName>
        <fullName evidence="1">Phosphoribulokinase/uridine kinase domain-containing protein</fullName>
    </recommendedName>
</protein>
<feature type="domain" description="Phosphoribulokinase/uridine kinase" evidence="1">
    <location>
        <begin position="15"/>
        <end position="55"/>
    </location>
</feature>
<name>A0A3B0UDV0_9ZZZZ</name>
<dbReference type="GO" id="GO:0005524">
    <property type="term" value="F:ATP binding"/>
    <property type="evidence" value="ECO:0007669"/>
    <property type="project" value="InterPro"/>
</dbReference>
<dbReference type="Gene3D" id="3.40.50.300">
    <property type="entry name" value="P-loop containing nucleotide triphosphate hydrolases"/>
    <property type="match status" value="1"/>
</dbReference>
<dbReference type="AlphaFoldDB" id="A0A3B0UDV0"/>
<organism evidence="2">
    <name type="scientific">hydrothermal vent metagenome</name>
    <dbReference type="NCBI Taxonomy" id="652676"/>
    <lineage>
        <taxon>unclassified sequences</taxon>
        <taxon>metagenomes</taxon>
        <taxon>ecological metagenomes</taxon>
    </lineage>
</organism>
<reference evidence="2" key="1">
    <citation type="submission" date="2018-06" db="EMBL/GenBank/DDBJ databases">
        <authorList>
            <person name="Zhirakovskaya E."/>
        </authorList>
    </citation>
    <scope>NUCLEOTIDE SEQUENCE</scope>
</reference>
<evidence type="ECO:0000259" key="1">
    <source>
        <dbReference type="Pfam" id="PF00485"/>
    </source>
</evidence>
<gene>
    <name evidence="2" type="ORF">MNBD_BACTEROID07-57</name>
</gene>
<feature type="non-terminal residue" evidence="2">
    <location>
        <position position="1"/>
    </location>
</feature>
<proteinExistence type="predicted"/>
<dbReference type="InterPro" id="IPR027417">
    <property type="entry name" value="P-loop_NTPase"/>
</dbReference>
<sequence length="117" mass="14234">SIDLARYYRHILKQREENDIIIAEGLFAFCDKHIYNHYDKKIFLTISKETFWRRKSKDLRWGREPDWYMEHIWESHFKCGMMEEMDNDTLILSGEEAIDIEKLLPFLNVNMLAEKMS</sequence>
<dbReference type="GO" id="GO:0016301">
    <property type="term" value="F:kinase activity"/>
    <property type="evidence" value="ECO:0007669"/>
    <property type="project" value="InterPro"/>
</dbReference>
<dbReference type="SUPFAM" id="SSF52540">
    <property type="entry name" value="P-loop containing nucleoside triphosphate hydrolases"/>
    <property type="match status" value="1"/>
</dbReference>
<evidence type="ECO:0000313" key="2">
    <source>
        <dbReference type="EMBL" id="VAW28698.1"/>
    </source>
</evidence>
<dbReference type="Pfam" id="PF00485">
    <property type="entry name" value="PRK"/>
    <property type="match status" value="1"/>
</dbReference>